<dbReference type="AlphaFoldDB" id="A0A2M6XTA9"/>
<gene>
    <name evidence="1" type="ORF">COT27_00855</name>
</gene>
<sequence>MRKSNILYFVVFAAVFILLPGCIVEVLAVEIEEPQIYAIHLDESTIAKGYTFVSPDGDFKIGVRDGAINTPVTVRFKRIPDSHMLSPLQKAPGEKASAIWEFDILADD</sequence>
<organism evidence="1 2">
    <name type="scientific">Candidatus Kuenenbacteria bacterium CG08_land_8_20_14_0_20_37_23</name>
    <dbReference type="NCBI Taxonomy" id="1974617"/>
    <lineage>
        <taxon>Bacteria</taxon>
        <taxon>Candidatus Kueneniibacteriota</taxon>
    </lineage>
</organism>
<evidence type="ECO:0000313" key="1">
    <source>
        <dbReference type="EMBL" id="PIU10888.1"/>
    </source>
</evidence>
<dbReference type="Proteomes" id="UP000230586">
    <property type="component" value="Unassembled WGS sequence"/>
</dbReference>
<feature type="non-terminal residue" evidence="1">
    <location>
        <position position="108"/>
    </location>
</feature>
<protein>
    <submittedName>
        <fullName evidence="1">Uncharacterized protein</fullName>
    </submittedName>
</protein>
<reference evidence="2" key="1">
    <citation type="submission" date="2017-09" db="EMBL/GenBank/DDBJ databases">
        <title>Depth-based differentiation of microbial function through sediment-hosted aquifers and enrichment of novel symbionts in the deep terrestrial subsurface.</title>
        <authorList>
            <person name="Probst A.J."/>
            <person name="Ladd B."/>
            <person name="Jarett J.K."/>
            <person name="Geller-Mcgrath D.E."/>
            <person name="Sieber C.M.K."/>
            <person name="Emerson J.B."/>
            <person name="Anantharaman K."/>
            <person name="Thomas B.C."/>
            <person name="Malmstrom R."/>
            <person name="Stieglmeier M."/>
            <person name="Klingl A."/>
            <person name="Woyke T."/>
            <person name="Ryan C.M."/>
            <person name="Banfield J.F."/>
        </authorList>
    </citation>
    <scope>NUCLEOTIDE SEQUENCE [LARGE SCALE GENOMIC DNA]</scope>
</reference>
<accession>A0A2M6XTA9</accession>
<dbReference type="EMBL" id="PEXX01000015">
    <property type="protein sequence ID" value="PIU10888.1"/>
    <property type="molecule type" value="Genomic_DNA"/>
</dbReference>
<comment type="caution">
    <text evidence="1">The sequence shown here is derived from an EMBL/GenBank/DDBJ whole genome shotgun (WGS) entry which is preliminary data.</text>
</comment>
<evidence type="ECO:0000313" key="2">
    <source>
        <dbReference type="Proteomes" id="UP000230586"/>
    </source>
</evidence>
<proteinExistence type="predicted"/>
<name>A0A2M6XTA9_9BACT</name>